<dbReference type="Pfam" id="PF02368">
    <property type="entry name" value="Big_2"/>
    <property type="match status" value="1"/>
</dbReference>
<sequence length="401" mass="42949">MLNHIVNNYADAYDKINEIIHNTGFTPSKDFQENINNIGSQSGAESQVNDSNTIAPEYKPDDFVTDTPTDQIQSDSSQANNDSIESEIEKEPNIDNRPVALIELKPKSVSVQEGKSTTITANIRPTDAANKKVQWTSSNTSIATVSNGTVKGIKPGSTTITCMAMDGSGISATCGVTVTKKPDPPKPKPPSSGGDGIPRVGDVVTFTGTYYYDSWGQSPAGNLYSGVKGGVVIDSYSGTEYGGSSSFHGGLGIHIKSADGRYGDLGWVSLSQISGYAKGTRGVTSALEIAKVNELGTELIMRRGGDDYTVLQYGDAVLPKNLSDNMFTLAGHANEIISGLGNNTTNRELSITNHYDSLLTVNGNVDKNALPELKKLLEESYRYTSQKLYKDAGFMGMKRKI</sequence>
<dbReference type="InterPro" id="IPR003343">
    <property type="entry name" value="Big_2"/>
</dbReference>
<dbReference type="EMBL" id="JACOPF010000001">
    <property type="protein sequence ID" value="MBC5688234.1"/>
    <property type="molecule type" value="Genomic_DNA"/>
</dbReference>
<feature type="domain" description="BIG2" evidence="2">
    <location>
        <begin position="98"/>
        <end position="174"/>
    </location>
</feature>
<dbReference type="SUPFAM" id="SSF49373">
    <property type="entry name" value="Invasin/intimin cell-adhesion fragments"/>
    <property type="match status" value="1"/>
</dbReference>
<feature type="region of interest" description="Disordered" evidence="1">
    <location>
        <begin position="178"/>
        <end position="199"/>
    </location>
</feature>
<evidence type="ECO:0000313" key="4">
    <source>
        <dbReference type="Proteomes" id="UP000652477"/>
    </source>
</evidence>
<accession>A0A923LH78</accession>
<name>A0A923LH78_9FIRM</name>
<gene>
    <name evidence="3" type="ORF">H8S37_04730</name>
</gene>
<evidence type="ECO:0000313" key="3">
    <source>
        <dbReference type="EMBL" id="MBC5688234.1"/>
    </source>
</evidence>
<comment type="caution">
    <text evidence="3">The sequence shown here is derived from an EMBL/GenBank/DDBJ whole genome shotgun (WGS) entry which is preliminary data.</text>
</comment>
<dbReference type="InterPro" id="IPR008964">
    <property type="entry name" value="Invasin/intimin_cell_adhesion"/>
</dbReference>
<evidence type="ECO:0000256" key="1">
    <source>
        <dbReference type="SAM" id="MobiDB-lite"/>
    </source>
</evidence>
<dbReference type="Gene3D" id="2.60.40.1080">
    <property type="match status" value="1"/>
</dbReference>
<organism evidence="3 4">
    <name type="scientific">Mediterraneibacter hominis</name>
    <dbReference type="NCBI Taxonomy" id="2763054"/>
    <lineage>
        <taxon>Bacteria</taxon>
        <taxon>Bacillati</taxon>
        <taxon>Bacillota</taxon>
        <taxon>Clostridia</taxon>
        <taxon>Lachnospirales</taxon>
        <taxon>Lachnospiraceae</taxon>
        <taxon>Mediterraneibacter</taxon>
    </lineage>
</organism>
<dbReference type="RefSeq" id="WP_186874862.1">
    <property type="nucleotide sequence ID" value="NZ_JACOPF010000001.1"/>
</dbReference>
<dbReference type="AlphaFoldDB" id="A0A923LH78"/>
<keyword evidence="4" id="KW-1185">Reference proteome</keyword>
<dbReference type="Proteomes" id="UP000652477">
    <property type="component" value="Unassembled WGS sequence"/>
</dbReference>
<feature type="compositionally biased region" description="Polar residues" evidence="1">
    <location>
        <begin position="37"/>
        <end position="54"/>
    </location>
</feature>
<feature type="compositionally biased region" description="Polar residues" evidence="1">
    <location>
        <begin position="66"/>
        <end position="83"/>
    </location>
</feature>
<reference evidence="3" key="1">
    <citation type="submission" date="2020-08" db="EMBL/GenBank/DDBJ databases">
        <title>Genome public.</title>
        <authorList>
            <person name="Liu C."/>
            <person name="Sun Q."/>
        </authorList>
    </citation>
    <scope>NUCLEOTIDE SEQUENCE</scope>
    <source>
        <strain evidence="3">NSJ-55</strain>
    </source>
</reference>
<protein>
    <submittedName>
        <fullName evidence="3">Ig-like domain-containing protein</fullName>
    </submittedName>
</protein>
<evidence type="ECO:0000259" key="2">
    <source>
        <dbReference type="SMART" id="SM00635"/>
    </source>
</evidence>
<proteinExistence type="predicted"/>
<feature type="region of interest" description="Disordered" evidence="1">
    <location>
        <begin position="37"/>
        <end position="97"/>
    </location>
</feature>
<dbReference type="SMART" id="SM00635">
    <property type="entry name" value="BID_2"/>
    <property type="match status" value="1"/>
</dbReference>